<dbReference type="InterPro" id="IPR008271">
    <property type="entry name" value="Ser/Thr_kinase_AS"/>
</dbReference>
<dbReference type="Gene3D" id="3.30.200.20">
    <property type="entry name" value="Phosphorylase Kinase, domain 1"/>
    <property type="match status" value="1"/>
</dbReference>
<keyword evidence="1" id="KW-0808">Transferase</keyword>
<comment type="caution">
    <text evidence="7">The sequence shown here is derived from an EMBL/GenBank/DDBJ whole genome shotgun (WGS) entry which is preliminary data.</text>
</comment>
<dbReference type="PROSITE" id="PS50011">
    <property type="entry name" value="PROTEIN_KINASE_DOM"/>
    <property type="match status" value="1"/>
</dbReference>
<dbReference type="SUPFAM" id="SSF48371">
    <property type="entry name" value="ARM repeat"/>
    <property type="match status" value="1"/>
</dbReference>
<dbReference type="Proteomes" id="UP001597389">
    <property type="component" value="Unassembled WGS sequence"/>
</dbReference>
<feature type="region of interest" description="Disordered" evidence="5">
    <location>
        <begin position="360"/>
        <end position="395"/>
    </location>
</feature>
<dbReference type="SUPFAM" id="SSF56112">
    <property type="entry name" value="Protein kinase-like (PK-like)"/>
    <property type="match status" value="1"/>
</dbReference>
<evidence type="ECO:0000313" key="8">
    <source>
        <dbReference type="Proteomes" id="UP001597389"/>
    </source>
</evidence>
<evidence type="ECO:0000256" key="2">
    <source>
        <dbReference type="ARBA" id="ARBA00022741"/>
    </source>
</evidence>
<dbReference type="Gene3D" id="1.25.10.10">
    <property type="entry name" value="Leucine-rich Repeat Variant"/>
    <property type="match status" value="1"/>
</dbReference>
<feature type="compositionally biased region" description="Low complexity" evidence="5">
    <location>
        <begin position="316"/>
        <end position="333"/>
    </location>
</feature>
<organism evidence="7 8">
    <name type="scientific">Rubritalea tangerina</name>
    <dbReference type="NCBI Taxonomy" id="430798"/>
    <lineage>
        <taxon>Bacteria</taxon>
        <taxon>Pseudomonadati</taxon>
        <taxon>Verrucomicrobiota</taxon>
        <taxon>Verrucomicrobiia</taxon>
        <taxon>Verrucomicrobiales</taxon>
        <taxon>Rubritaleaceae</taxon>
        <taxon>Rubritalea</taxon>
    </lineage>
</organism>
<dbReference type="Gene3D" id="1.10.510.10">
    <property type="entry name" value="Transferase(Phosphotransferase) domain 1"/>
    <property type="match status" value="1"/>
</dbReference>
<dbReference type="InterPro" id="IPR016024">
    <property type="entry name" value="ARM-type_fold"/>
</dbReference>
<feature type="domain" description="Protein kinase" evidence="6">
    <location>
        <begin position="6"/>
        <end position="273"/>
    </location>
</feature>
<dbReference type="RefSeq" id="WP_377090724.1">
    <property type="nucleotide sequence ID" value="NZ_JBHSJL010000014.1"/>
</dbReference>
<evidence type="ECO:0000259" key="6">
    <source>
        <dbReference type="PROSITE" id="PS50011"/>
    </source>
</evidence>
<evidence type="ECO:0000256" key="5">
    <source>
        <dbReference type="SAM" id="MobiDB-lite"/>
    </source>
</evidence>
<protein>
    <submittedName>
        <fullName evidence="7">Protein kinase</fullName>
    </submittedName>
</protein>
<name>A0ABW4ZEG1_9BACT</name>
<dbReference type="Pfam" id="PF00069">
    <property type="entry name" value="Pkinase"/>
    <property type="match status" value="1"/>
</dbReference>
<gene>
    <name evidence="7" type="ORF">ACFSW8_16015</name>
</gene>
<accession>A0ABW4ZEG1</accession>
<keyword evidence="4" id="KW-0067">ATP-binding</keyword>
<feature type="region of interest" description="Disordered" evidence="5">
    <location>
        <begin position="299"/>
        <end position="333"/>
    </location>
</feature>
<dbReference type="SMART" id="SM00220">
    <property type="entry name" value="S_TKc"/>
    <property type="match status" value="1"/>
</dbReference>
<dbReference type="PANTHER" id="PTHR43289:SF6">
    <property type="entry name" value="SERINE_THREONINE-PROTEIN KINASE NEKL-3"/>
    <property type="match status" value="1"/>
</dbReference>
<dbReference type="InterPro" id="IPR000719">
    <property type="entry name" value="Prot_kinase_dom"/>
</dbReference>
<dbReference type="EMBL" id="JBHUJB010000079">
    <property type="protein sequence ID" value="MFD2160410.1"/>
    <property type="molecule type" value="Genomic_DNA"/>
</dbReference>
<evidence type="ECO:0000256" key="3">
    <source>
        <dbReference type="ARBA" id="ARBA00022777"/>
    </source>
</evidence>
<keyword evidence="3 7" id="KW-0418">Kinase</keyword>
<reference evidence="8" key="1">
    <citation type="journal article" date="2019" name="Int. J. Syst. Evol. Microbiol.">
        <title>The Global Catalogue of Microorganisms (GCM) 10K type strain sequencing project: providing services to taxonomists for standard genome sequencing and annotation.</title>
        <authorList>
            <consortium name="The Broad Institute Genomics Platform"/>
            <consortium name="The Broad Institute Genome Sequencing Center for Infectious Disease"/>
            <person name="Wu L."/>
            <person name="Ma J."/>
        </authorList>
    </citation>
    <scope>NUCLEOTIDE SEQUENCE [LARGE SCALE GENOMIC DNA]</scope>
    <source>
        <strain evidence="8">CCUG 57942</strain>
    </source>
</reference>
<dbReference type="InterPro" id="IPR011009">
    <property type="entry name" value="Kinase-like_dom_sf"/>
</dbReference>
<dbReference type="CDD" id="cd14014">
    <property type="entry name" value="STKc_PknB_like"/>
    <property type="match status" value="1"/>
</dbReference>
<keyword evidence="2" id="KW-0547">Nucleotide-binding</keyword>
<dbReference type="PANTHER" id="PTHR43289">
    <property type="entry name" value="MITOGEN-ACTIVATED PROTEIN KINASE KINASE KINASE 20-RELATED"/>
    <property type="match status" value="1"/>
</dbReference>
<dbReference type="PROSITE" id="PS00108">
    <property type="entry name" value="PROTEIN_KINASE_ST"/>
    <property type="match status" value="1"/>
</dbReference>
<evidence type="ECO:0000256" key="4">
    <source>
        <dbReference type="ARBA" id="ARBA00022840"/>
    </source>
</evidence>
<proteinExistence type="predicted"/>
<sequence length="765" mass="82592">MSDERYEIRGKIGQGGVGAVYRAYDTQLRREVAIKRVLAEEGEGYEDPEIATKNLLKEATALSSVQHPHICTVYDAGVDKEGPFVVMELINGKTLDEMVERGTLTFDDFREVAIQSQEAMIAAQDLDLVHRDLKPSNVMVCWLPSGRFQVKLVDFGLAKFSAKPSLQTIDHGDAVFGSIFFMAPEQFERTPLDRRTDMYALGCMYYYSLAGTYPFNGDSAPQVMAGHLQNSVQPLHELRPDLPHWVCDWVMWHIARNMDDRPESARVALEKFLTDETAAAQHGGTLPVRTGPQLVIPTTSPQPNRPAAAPSTTVNTQTAPQTITPPGGQTPVTASQTIRPASVITGGTAIQPARPAVASNPTITPASGPTAVTGVTAPQNTTPDGVTEAAPEGEGPTLAPDLAAAKKGLSSKQKLMISAGLGVAIIVLGGVLIGKSSTGSENKKFNELVEQVADLTARDIPTTEDDMKLLLDALADDTLTNRNAVFQRMVIAKAEGGYSIDKMVLSYATAPDTGEEDRKNLAIVIGKRGDQGAIKGMLKWATKNPNDPAAQIAIDAANKTIEEENFTSFIQILGATRNNGVRSSAEKALANVISKSRRKSSLAEQLVGAFDASVDEKYRLAMIRLLGNTGTDQARKTISESLASSNTNERIAAATAFGAWPTDEPFDDLLNAFENEDTVAAKNAIFKSAINLLSAKRKHDQDELGNRWLTLAGYSTTNSQKSKIITEAVNARADWSPNVLKFFTSQDHDDRIQSLAEKGLDKLNG</sequence>
<evidence type="ECO:0000256" key="1">
    <source>
        <dbReference type="ARBA" id="ARBA00022679"/>
    </source>
</evidence>
<keyword evidence="8" id="KW-1185">Reference proteome</keyword>
<dbReference type="GO" id="GO:0016301">
    <property type="term" value="F:kinase activity"/>
    <property type="evidence" value="ECO:0007669"/>
    <property type="project" value="UniProtKB-KW"/>
</dbReference>
<dbReference type="InterPro" id="IPR011989">
    <property type="entry name" value="ARM-like"/>
</dbReference>
<evidence type="ECO:0000313" key="7">
    <source>
        <dbReference type="EMBL" id="MFD2160410.1"/>
    </source>
</evidence>